<feature type="compositionally biased region" description="Low complexity" evidence="1">
    <location>
        <begin position="134"/>
        <end position="143"/>
    </location>
</feature>
<feature type="compositionally biased region" description="Basic residues" evidence="1">
    <location>
        <begin position="205"/>
        <end position="215"/>
    </location>
</feature>
<sequence>MKAKDWISVDFGALVTSFCYFNGEDYAARVIMSVPRTRKVVASEDGPRARHPVIAKSSPDSIACNVRTNPQPLRSRSKNKIPKSVRYDLENALVSLCDVWFEEIKPHLVRNNIKLHVHGSNAGGDHQRVPEPAPTALEAPASPGCSHLDPASSAAECELCRLLFNAANCIESAVCQAANAQPSPPVTASFSATDSSRMRTEKKLERPRRRRRHRRSQPEPSRRVRRLCHTYRAQGADAGRSASHAPSSQPSAPTSSRDHYLKFVVPRHGMKNKNTQTKSVLPSMSRGSQYKPPKTHWIPVPRDVSPRSQGTKICSPRSLNVRNPAVPNCEISSRSNPRNLSSQNPDSNPGTCKQSSISPSKRNLAPANLERALAEPSPPRLNCRLKRPKRTAAVDLPLFQDDLIDIIGESNDMRLRLMRSSTSSSPQKEDHPSCMNLFRIDRQAKPGGLNKIPPWK</sequence>
<organism evidence="2 3">
    <name type="scientific">Spodoptera exigua</name>
    <name type="common">Beet armyworm</name>
    <name type="synonym">Noctua fulgens</name>
    <dbReference type="NCBI Taxonomy" id="7107"/>
    <lineage>
        <taxon>Eukaryota</taxon>
        <taxon>Metazoa</taxon>
        <taxon>Ecdysozoa</taxon>
        <taxon>Arthropoda</taxon>
        <taxon>Hexapoda</taxon>
        <taxon>Insecta</taxon>
        <taxon>Pterygota</taxon>
        <taxon>Neoptera</taxon>
        <taxon>Endopterygota</taxon>
        <taxon>Lepidoptera</taxon>
        <taxon>Glossata</taxon>
        <taxon>Ditrysia</taxon>
        <taxon>Noctuoidea</taxon>
        <taxon>Noctuidae</taxon>
        <taxon>Amphipyrinae</taxon>
        <taxon>Spodoptera</taxon>
    </lineage>
</organism>
<feature type="region of interest" description="Disordered" evidence="1">
    <location>
        <begin position="180"/>
        <end position="363"/>
    </location>
</feature>
<protein>
    <submittedName>
        <fullName evidence="2">Uncharacterized protein</fullName>
    </submittedName>
</protein>
<reference evidence="2" key="1">
    <citation type="submission" date="2020-08" db="EMBL/GenBank/DDBJ databases">
        <title>Spodoptera exigua strain:BAW_Kor-Di-RS1 Genome sequencing and assembly.</title>
        <authorList>
            <person name="Kim J."/>
            <person name="Nam H.Y."/>
            <person name="Kwon M."/>
            <person name="Choi J.H."/>
            <person name="Cho S.R."/>
            <person name="Kim G.-H."/>
        </authorList>
    </citation>
    <scope>NUCLEOTIDE SEQUENCE</scope>
    <source>
        <strain evidence="2">BAW_Kor-Di-RS1</strain>
        <tissue evidence="2">Whole-body</tissue>
    </source>
</reference>
<feature type="region of interest" description="Disordered" evidence="1">
    <location>
        <begin position="120"/>
        <end position="145"/>
    </location>
</feature>
<feature type="compositionally biased region" description="Polar residues" evidence="1">
    <location>
        <begin position="330"/>
        <end position="361"/>
    </location>
</feature>
<accession>A0A835LE44</accession>
<evidence type="ECO:0000256" key="1">
    <source>
        <dbReference type="SAM" id="MobiDB-lite"/>
    </source>
</evidence>
<feature type="compositionally biased region" description="Polar residues" evidence="1">
    <location>
        <begin position="272"/>
        <end position="288"/>
    </location>
</feature>
<name>A0A835LE44_SPOEX</name>
<feature type="compositionally biased region" description="Polar residues" evidence="1">
    <location>
        <begin position="306"/>
        <end position="321"/>
    </location>
</feature>
<evidence type="ECO:0000313" key="2">
    <source>
        <dbReference type="EMBL" id="KAF9421420.1"/>
    </source>
</evidence>
<feature type="compositionally biased region" description="Polar residues" evidence="1">
    <location>
        <begin position="180"/>
        <end position="195"/>
    </location>
</feature>
<feature type="compositionally biased region" description="Low complexity" evidence="1">
    <location>
        <begin position="241"/>
        <end position="255"/>
    </location>
</feature>
<gene>
    <name evidence="2" type="ORF">HW555_002635</name>
</gene>
<keyword evidence="3" id="KW-1185">Reference proteome</keyword>
<dbReference type="EMBL" id="JACKWZ010000024">
    <property type="protein sequence ID" value="KAF9421420.1"/>
    <property type="molecule type" value="Genomic_DNA"/>
</dbReference>
<proteinExistence type="predicted"/>
<dbReference type="Proteomes" id="UP000648187">
    <property type="component" value="Unassembled WGS sequence"/>
</dbReference>
<comment type="caution">
    <text evidence="2">The sequence shown here is derived from an EMBL/GenBank/DDBJ whole genome shotgun (WGS) entry which is preliminary data.</text>
</comment>
<dbReference type="AlphaFoldDB" id="A0A835LE44"/>
<evidence type="ECO:0000313" key="3">
    <source>
        <dbReference type="Proteomes" id="UP000648187"/>
    </source>
</evidence>